<proteinExistence type="predicted"/>
<reference evidence="1 2" key="1">
    <citation type="submission" date="2014-04" db="EMBL/GenBank/DDBJ databases">
        <title>Evolutionary Origins and Diversification of the Mycorrhizal Mutualists.</title>
        <authorList>
            <consortium name="DOE Joint Genome Institute"/>
            <consortium name="Mycorrhizal Genomics Consortium"/>
            <person name="Kohler A."/>
            <person name="Kuo A."/>
            <person name="Nagy L.G."/>
            <person name="Floudas D."/>
            <person name="Copeland A."/>
            <person name="Barry K.W."/>
            <person name="Cichocki N."/>
            <person name="Veneault-Fourrey C."/>
            <person name="LaButti K."/>
            <person name="Lindquist E.A."/>
            <person name="Lipzen A."/>
            <person name="Lundell T."/>
            <person name="Morin E."/>
            <person name="Murat C."/>
            <person name="Riley R."/>
            <person name="Ohm R."/>
            <person name="Sun H."/>
            <person name="Tunlid A."/>
            <person name="Henrissat B."/>
            <person name="Grigoriev I.V."/>
            <person name="Hibbett D.S."/>
            <person name="Martin F."/>
        </authorList>
    </citation>
    <scope>NUCLEOTIDE SEQUENCE [LARGE SCALE GENOMIC DNA]</scope>
    <source>
        <strain evidence="1 2">FD-317 M1</strain>
    </source>
</reference>
<name>A0A0D0AUL1_9AGAR</name>
<evidence type="ECO:0000313" key="2">
    <source>
        <dbReference type="Proteomes" id="UP000053593"/>
    </source>
</evidence>
<dbReference type="Proteomes" id="UP000053593">
    <property type="component" value="Unassembled WGS sequence"/>
</dbReference>
<accession>A0A0D0AUL1</accession>
<dbReference type="EMBL" id="KN834818">
    <property type="protein sequence ID" value="KIK54245.1"/>
    <property type="molecule type" value="Genomic_DNA"/>
</dbReference>
<sequence>RKVIRDYMHQYEPELVKQRLHRRFKRRRFWAAGINDMLCVDQHDKLKYLGLALHTGIDPMSGKLKWLKVWSTINSMQIYCSSCSLALCFIDIPLITQSDPGPENFCLAKGHSYIRQSLDPNLQGLLQHRYMKDKNNIPPEIVWSNIRRNLTPGLENILANPGPHVDYSPQNPLQYNVFKWVVIPWFQRQLDDYVELRNSTKRRAQKNKILPHGPPDDIDEHPDSYGVLDFKVIIDPDASYIQEAEQLYAPPDHPIFELVPAEFDYWASNYFQQIGSPEINHDTVWDVYVQMLQKFRNNSRLLTTLELHGFHDDRDDFVKEVQDALNVQIGNQIQDMEPLLFDEEGLYMGGVQGGLGPDIDEDLADGVVRFSSDDADSENDSGSDN</sequence>
<dbReference type="HOGENOM" id="CLU_038374_0_1_1"/>
<organism evidence="1 2">
    <name type="scientific">Collybiopsis luxurians FD-317 M1</name>
    <dbReference type="NCBI Taxonomy" id="944289"/>
    <lineage>
        <taxon>Eukaryota</taxon>
        <taxon>Fungi</taxon>
        <taxon>Dikarya</taxon>
        <taxon>Basidiomycota</taxon>
        <taxon>Agaricomycotina</taxon>
        <taxon>Agaricomycetes</taxon>
        <taxon>Agaricomycetidae</taxon>
        <taxon>Agaricales</taxon>
        <taxon>Marasmiineae</taxon>
        <taxon>Omphalotaceae</taxon>
        <taxon>Collybiopsis</taxon>
        <taxon>Collybiopsis luxurians</taxon>
    </lineage>
</organism>
<dbReference type="PANTHER" id="PTHR46177">
    <property type="entry name" value="INTEGRASE CATALYTIC DOMAIN-CONTAINING PROTEIN"/>
    <property type="match status" value="1"/>
</dbReference>
<protein>
    <submittedName>
        <fullName evidence="1">Uncharacterized protein</fullName>
    </submittedName>
</protein>
<dbReference type="AlphaFoldDB" id="A0A0D0AUL1"/>
<evidence type="ECO:0000313" key="1">
    <source>
        <dbReference type="EMBL" id="KIK54245.1"/>
    </source>
</evidence>
<feature type="non-terminal residue" evidence="1">
    <location>
        <position position="1"/>
    </location>
</feature>
<dbReference type="PANTHER" id="PTHR46177:SF1">
    <property type="entry name" value="INTEGRASE CATALYTIC DOMAIN-CONTAINING PROTEIN"/>
    <property type="match status" value="1"/>
</dbReference>
<keyword evidence="2" id="KW-1185">Reference proteome</keyword>
<gene>
    <name evidence="1" type="ORF">GYMLUDRAFT_177740</name>
</gene>
<dbReference type="OrthoDB" id="5946233at2759"/>